<evidence type="ECO:0000256" key="4">
    <source>
        <dbReference type="ARBA" id="ARBA00022833"/>
    </source>
</evidence>
<evidence type="ECO:0000256" key="7">
    <source>
        <dbReference type="SAM" id="Phobius"/>
    </source>
</evidence>
<accession>A0A1R4F3T7</accession>
<comment type="cofactor">
    <cofactor evidence="6">
        <name>Zn(2+)</name>
        <dbReference type="ChEBI" id="CHEBI:29105"/>
    </cofactor>
    <text evidence="6">Binds 1 zinc ion per subunit.</text>
</comment>
<dbReference type="GO" id="GO:0006508">
    <property type="term" value="P:proteolysis"/>
    <property type="evidence" value="ECO:0007669"/>
    <property type="project" value="UniProtKB-KW"/>
</dbReference>
<feature type="domain" description="Peptidase M48" evidence="8">
    <location>
        <begin position="118"/>
        <end position="180"/>
    </location>
</feature>
<evidence type="ECO:0000313" key="9">
    <source>
        <dbReference type="EMBL" id="SJM50511.1"/>
    </source>
</evidence>
<dbReference type="GO" id="GO:0004222">
    <property type="term" value="F:metalloendopeptidase activity"/>
    <property type="evidence" value="ECO:0007669"/>
    <property type="project" value="InterPro"/>
</dbReference>
<keyword evidence="7" id="KW-1133">Transmembrane helix</keyword>
<dbReference type="GO" id="GO:0046872">
    <property type="term" value="F:metal ion binding"/>
    <property type="evidence" value="ECO:0007669"/>
    <property type="project" value="UniProtKB-KW"/>
</dbReference>
<dbReference type="InterPro" id="IPR052173">
    <property type="entry name" value="Beta-lactam_resp_regulator"/>
</dbReference>
<keyword evidence="7" id="KW-0472">Membrane</keyword>
<name>A0A1R4F3T7_9MICO</name>
<dbReference type="PANTHER" id="PTHR34978:SF3">
    <property type="entry name" value="SLR0241 PROTEIN"/>
    <property type="match status" value="1"/>
</dbReference>
<evidence type="ECO:0000259" key="8">
    <source>
        <dbReference type="Pfam" id="PF01435"/>
    </source>
</evidence>
<keyword evidence="3 6" id="KW-0378">Hydrolase</keyword>
<dbReference type="AlphaFoldDB" id="A0A1R4F3T7"/>
<keyword evidence="2" id="KW-0479">Metal-binding</keyword>
<feature type="transmembrane region" description="Helical" evidence="7">
    <location>
        <begin position="36"/>
        <end position="61"/>
    </location>
</feature>
<comment type="similarity">
    <text evidence="6">Belongs to the peptidase M48 family.</text>
</comment>
<evidence type="ECO:0000256" key="6">
    <source>
        <dbReference type="RuleBase" id="RU003983"/>
    </source>
</evidence>
<proteinExistence type="inferred from homology"/>
<dbReference type="Proteomes" id="UP000195787">
    <property type="component" value="Unassembled WGS sequence"/>
</dbReference>
<dbReference type="InterPro" id="IPR001915">
    <property type="entry name" value="Peptidase_M48"/>
</dbReference>
<keyword evidence="4 6" id="KW-0862">Zinc</keyword>
<dbReference type="PANTHER" id="PTHR34978">
    <property type="entry name" value="POSSIBLE SENSOR-TRANSDUCER PROTEIN BLAR"/>
    <property type="match status" value="1"/>
</dbReference>
<dbReference type="GeneID" id="303172045"/>
<dbReference type="CDD" id="cd07326">
    <property type="entry name" value="M56_BlaR1_MecR1_like"/>
    <property type="match status" value="1"/>
</dbReference>
<dbReference type="EMBL" id="FUHU01000014">
    <property type="protein sequence ID" value="SJM50511.1"/>
    <property type="molecule type" value="Genomic_DNA"/>
</dbReference>
<organism evidence="9 10">
    <name type="scientific">Agrococcus casei LMG 22410</name>
    <dbReference type="NCBI Taxonomy" id="1255656"/>
    <lineage>
        <taxon>Bacteria</taxon>
        <taxon>Bacillati</taxon>
        <taxon>Actinomycetota</taxon>
        <taxon>Actinomycetes</taxon>
        <taxon>Micrococcales</taxon>
        <taxon>Microbacteriaceae</taxon>
        <taxon>Agrococcus</taxon>
    </lineage>
</organism>
<dbReference type="RefSeq" id="WP_029153849.1">
    <property type="nucleotide sequence ID" value="NZ_FUHU01000014.1"/>
</dbReference>
<keyword evidence="7" id="KW-0812">Transmembrane</keyword>
<dbReference type="OrthoDB" id="9785340at2"/>
<dbReference type="Gene3D" id="3.30.2010.10">
    <property type="entry name" value="Metalloproteases ('zincins'), catalytic domain"/>
    <property type="match status" value="1"/>
</dbReference>
<sequence>MIATGSFLAAAVLILLFSPLMLTAGRWQVRRPRTALTLWFCAFFAGIGFAVTSAAIALLGAVGGVNPASSGEALVLTLVGWLSLGVLAAVIALVSASAEPLADSWREAVGRFAPVAVSREHSHGVTLVWFDSEEPVACAVPSGEPEIFLSTALKELLSDPQLRAVIEHERAHLRQHHGWAVRIAEINALCLPKRFPAGRALKRATLLLIELIADDAAARRAGAVHLANALATMGHNTADPGLELRADRLTLRRWKKPRSQRAAALARA</sequence>
<evidence type="ECO:0000256" key="5">
    <source>
        <dbReference type="ARBA" id="ARBA00023049"/>
    </source>
</evidence>
<protein>
    <submittedName>
        <fullName evidence="9">Peptidase M48, Ste24p</fullName>
    </submittedName>
</protein>
<keyword evidence="1 6" id="KW-0645">Protease</keyword>
<keyword evidence="5 6" id="KW-0482">Metalloprotease</keyword>
<gene>
    <name evidence="9" type="ORF">CZ674_02385</name>
</gene>
<evidence type="ECO:0000256" key="2">
    <source>
        <dbReference type="ARBA" id="ARBA00022723"/>
    </source>
</evidence>
<feature type="transmembrane region" description="Helical" evidence="7">
    <location>
        <begin position="6"/>
        <end position="24"/>
    </location>
</feature>
<evidence type="ECO:0000256" key="3">
    <source>
        <dbReference type="ARBA" id="ARBA00022801"/>
    </source>
</evidence>
<dbReference type="Pfam" id="PF01435">
    <property type="entry name" value="Peptidase_M48"/>
    <property type="match status" value="1"/>
</dbReference>
<reference evidence="9 10" key="1">
    <citation type="submission" date="2017-02" db="EMBL/GenBank/DDBJ databases">
        <authorList>
            <person name="Peterson S.W."/>
        </authorList>
    </citation>
    <scope>NUCLEOTIDE SEQUENCE [LARGE SCALE GENOMIC DNA]</scope>
    <source>
        <strain evidence="9 10">LMG 22410</strain>
    </source>
</reference>
<evidence type="ECO:0000256" key="1">
    <source>
        <dbReference type="ARBA" id="ARBA00022670"/>
    </source>
</evidence>
<keyword evidence="10" id="KW-1185">Reference proteome</keyword>
<feature type="transmembrane region" description="Helical" evidence="7">
    <location>
        <begin position="73"/>
        <end position="96"/>
    </location>
</feature>
<evidence type="ECO:0000313" key="10">
    <source>
        <dbReference type="Proteomes" id="UP000195787"/>
    </source>
</evidence>